<organism evidence="3 4">
    <name type="scientific">Polynucleobacter wuianus</name>
    <dbReference type="NCBI Taxonomy" id="1743168"/>
    <lineage>
        <taxon>Bacteria</taxon>
        <taxon>Pseudomonadati</taxon>
        <taxon>Pseudomonadota</taxon>
        <taxon>Betaproteobacteria</taxon>
        <taxon>Burkholderiales</taxon>
        <taxon>Burkholderiaceae</taxon>
        <taxon>Polynucleobacter</taxon>
    </lineage>
</organism>
<dbReference type="EMBL" id="CP015922">
    <property type="protein sequence ID" value="ANI99716.1"/>
    <property type="molecule type" value="Genomic_DNA"/>
</dbReference>
<reference evidence="4" key="1">
    <citation type="submission" date="2016-05" db="EMBL/GenBank/DDBJ databases">
        <title>Polynucleobacter sp. QLW-P1FAT50C-4 genome.</title>
        <authorList>
            <person name="Hahn M.W."/>
        </authorList>
    </citation>
    <scope>NUCLEOTIDE SEQUENCE [LARGE SCALE GENOMIC DNA]</scope>
    <source>
        <strain evidence="4">QLW-P1FAT50C-4</strain>
    </source>
</reference>
<dbReference type="Proteomes" id="UP000078463">
    <property type="component" value="Chromosome"/>
</dbReference>
<dbReference type="InterPro" id="IPR008023">
    <property type="entry name" value="DUF748"/>
</dbReference>
<accession>A0A191UFM9</accession>
<name>A0A191UFM9_9BURK</name>
<gene>
    <name evidence="3" type="ORF">A8O14_06280</name>
</gene>
<evidence type="ECO:0000313" key="4">
    <source>
        <dbReference type="Proteomes" id="UP000078463"/>
    </source>
</evidence>
<dbReference type="AlphaFoldDB" id="A0A191UFM9"/>
<feature type="transmembrane region" description="Helical" evidence="2">
    <location>
        <begin position="12"/>
        <end position="31"/>
    </location>
</feature>
<keyword evidence="2" id="KW-1133">Transmembrane helix</keyword>
<dbReference type="GO" id="GO:0090313">
    <property type="term" value="P:regulation of protein targeting to membrane"/>
    <property type="evidence" value="ECO:0007669"/>
    <property type="project" value="TreeGrafter"/>
</dbReference>
<keyword evidence="2" id="KW-0812">Transmembrane</keyword>
<proteinExistence type="predicted"/>
<dbReference type="KEGG" id="pwu:A8O14_06280"/>
<dbReference type="OrthoDB" id="9757969at2"/>
<feature type="region of interest" description="Disordered" evidence="1">
    <location>
        <begin position="394"/>
        <end position="414"/>
    </location>
</feature>
<dbReference type="GO" id="GO:0005886">
    <property type="term" value="C:plasma membrane"/>
    <property type="evidence" value="ECO:0007669"/>
    <property type="project" value="TreeGrafter"/>
</dbReference>
<dbReference type="PANTHER" id="PTHR30441:SF8">
    <property type="entry name" value="DUF748 DOMAIN-CONTAINING PROTEIN"/>
    <property type="match status" value="1"/>
</dbReference>
<evidence type="ECO:0008006" key="5">
    <source>
        <dbReference type="Google" id="ProtNLM"/>
    </source>
</evidence>
<evidence type="ECO:0000256" key="2">
    <source>
        <dbReference type="SAM" id="Phobius"/>
    </source>
</evidence>
<protein>
    <recommendedName>
        <fullName evidence="5">DUF748 domain-containing protein</fullName>
    </recommendedName>
</protein>
<keyword evidence="4" id="KW-1185">Reference proteome</keyword>
<dbReference type="PANTHER" id="PTHR30441">
    <property type="entry name" value="DUF748 DOMAIN-CONTAINING PROTEIN"/>
    <property type="match status" value="1"/>
</dbReference>
<dbReference type="Pfam" id="PF05359">
    <property type="entry name" value="DUF748"/>
    <property type="match status" value="2"/>
</dbReference>
<dbReference type="InterPro" id="IPR052894">
    <property type="entry name" value="AsmA-related"/>
</dbReference>
<dbReference type="STRING" id="1743168.A8O14_06280"/>
<evidence type="ECO:0000256" key="1">
    <source>
        <dbReference type="SAM" id="MobiDB-lite"/>
    </source>
</evidence>
<keyword evidence="2" id="KW-0472">Membrane</keyword>
<evidence type="ECO:0000313" key="3">
    <source>
        <dbReference type="EMBL" id="ANI99716.1"/>
    </source>
</evidence>
<sequence>MLPLKNPKIQKWSLRIAGAFICLTVLFWGAYHLFVPGFVQKAAAQYGEKLGYEIAYQDIRLSPLRLQIEIDGLHLAKEGGSKLVEFKRLLINLKWTKLVLGEIGFDEIILDEPKLLLEKRVNKKQGAIPNGWNWQEFIHALQKNLPPKDPNQAQKPLKISVDEFLVSGATLDLVDEASKLKEALKPFSIKLLDVANYDQNGLVSGVRGQYDFNLGSLQLLIPGVNKTLAFNHVSLAGGLDNPSSNILGVQLDLKLDEGKILSHWDLNTASKALEGKVKIENIATAPMIAFLPANKELVGNSGLLNAELVVKLTHEADIYSGNAQIANLAILEKGEKTPLVTWDSADIRQFEYKISNKAGSQSTSLVMDEVIVEHPALCFEINAQGLSNFRRLFSKPKSDDSPNTDGVAVTQDQPASQTKSLFDLDIRSVNLRSGEVFFTDLAMKPNFKVDVKKFNATFLGVSNAPGRFASIAMDGVVANSGSMRAKGQASFDDPRRNHDILMSFKNLPLTTFNPAVMTYAGYQITGGNLNLNLNYRAKNGQLNGSNQIIIKNVQLGDEVPDFQGKKLPLGLAIALLEDSDDTIDVTIRIAGNVDSPQFSASGLVWQAITNVLTNVATAPFRALAFILGMGGDEGVNAVLGEAVFLPEDQERLEKFGEYLVKRPNSTLEIIGTYDPVKDKQELARVKADSAILKDAGFKLQEGEPVPLPSLSDPRVQSGLKAAYAQYIGRIKLGQRLLMLPDGEARNEQLHSELIAGIEISDAELKTLAKNRAQNAYAMMLKENPSLKDRIAVGEVKPVEAGKEGVPLDVELRIK</sequence>